<gene>
    <name evidence="4" type="ORF">HY834_02735</name>
</gene>
<keyword evidence="2" id="KW-0812">Transmembrane</keyword>
<evidence type="ECO:0000256" key="2">
    <source>
        <dbReference type="SAM" id="Phobius"/>
    </source>
</evidence>
<dbReference type="AlphaFoldDB" id="A0A933KXW2"/>
<dbReference type="Proteomes" id="UP000782610">
    <property type="component" value="Unassembled WGS sequence"/>
</dbReference>
<feature type="transmembrane region" description="Helical" evidence="2">
    <location>
        <begin position="6"/>
        <end position="30"/>
    </location>
</feature>
<accession>A0A933KXW2</accession>
<evidence type="ECO:0000259" key="3">
    <source>
        <dbReference type="Pfam" id="PF20072"/>
    </source>
</evidence>
<comment type="caution">
    <text evidence="4">The sequence shown here is derived from an EMBL/GenBank/DDBJ whole genome shotgun (WGS) entry which is preliminary data.</text>
</comment>
<evidence type="ECO:0000313" key="5">
    <source>
        <dbReference type="Proteomes" id="UP000782610"/>
    </source>
</evidence>
<keyword evidence="2" id="KW-0472">Membrane</keyword>
<keyword evidence="2" id="KW-1133">Transmembrane helix</keyword>
<feature type="compositionally biased region" description="Low complexity" evidence="1">
    <location>
        <begin position="124"/>
        <end position="133"/>
    </location>
</feature>
<sequence length="154" mass="16218">MFGMSLGMVVEGSVTVLLAVTIGYCVVLNARLKRLHSDRETLGKMVSDLMQATGLANAAVRELKTAALEAETSLTARLEEAQTLEQKLAGHVNNGSQLVEKIGRITAAAKSQPLPEAKVEAKPKAAPQPVEPQGRLHSALQQLAMRPGIGGKAA</sequence>
<evidence type="ECO:0000256" key="1">
    <source>
        <dbReference type="SAM" id="MobiDB-lite"/>
    </source>
</evidence>
<evidence type="ECO:0000313" key="4">
    <source>
        <dbReference type="EMBL" id="MBI4920639.1"/>
    </source>
</evidence>
<feature type="domain" description="DUF6468" evidence="3">
    <location>
        <begin position="35"/>
        <end position="109"/>
    </location>
</feature>
<organism evidence="4 5">
    <name type="scientific">Devosia nanyangense</name>
    <dbReference type="NCBI Taxonomy" id="1228055"/>
    <lineage>
        <taxon>Bacteria</taxon>
        <taxon>Pseudomonadati</taxon>
        <taxon>Pseudomonadota</taxon>
        <taxon>Alphaproteobacteria</taxon>
        <taxon>Hyphomicrobiales</taxon>
        <taxon>Devosiaceae</taxon>
        <taxon>Devosia</taxon>
    </lineage>
</organism>
<name>A0A933KXW2_9HYPH</name>
<proteinExistence type="predicted"/>
<dbReference type="EMBL" id="JACRAF010000006">
    <property type="protein sequence ID" value="MBI4920639.1"/>
    <property type="molecule type" value="Genomic_DNA"/>
</dbReference>
<dbReference type="Pfam" id="PF20072">
    <property type="entry name" value="DUF6468"/>
    <property type="match status" value="1"/>
</dbReference>
<dbReference type="InterPro" id="IPR045531">
    <property type="entry name" value="DUF6468"/>
</dbReference>
<protein>
    <submittedName>
        <fullName evidence="4">Chemotaxis protein</fullName>
    </submittedName>
</protein>
<reference evidence="4" key="1">
    <citation type="submission" date="2020-07" db="EMBL/GenBank/DDBJ databases">
        <title>Huge and variable diversity of episymbiotic CPR bacteria and DPANN archaea in groundwater ecosystems.</title>
        <authorList>
            <person name="He C.Y."/>
            <person name="Keren R."/>
            <person name="Whittaker M."/>
            <person name="Farag I.F."/>
            <person name="Doudna J."/>
            <person name="Cate J.H.D."/>
            <person name="Banfield J.F."/>
        </authorList>
    </citation>
    <scope>NUCLEOTIDE SEQUENCE</scope>
    <source>
        <strain evidence="4">NC_groundwater_1586_Pr3_B-0.1um_66_15</strain>
    </source>
</reference>
<feature type="region of interest" description="Disordered" evidence="1">
    <location>
        <begin position="112"/>
        <end position="154"/>
    </location>
</feature>